<feature type="non-terminal residue" evidence="1">
    <location>
        <position position="51"/>
    </location>
</feature>
<comment type="caution">
    <text evidence="1">The sequence shown here is derived from an EMBL/GenBank/DDBJ whole genome shotgun (WGS) entry which is preliminary data.</text>
</comment>
<name>A0A0F9IUI0_9ZZZZ</name>
<gene>
    <name evidence="1" type="ORF">LCGC14_1536290</name>
</gene>
<sequence length="51" mass="6554">MAEYQKIYRQANLDRIKERELSYGKKYYRDNKERVSQRQAKYYRENRETMR</sequence>
<evidence type="ECO:0000313" key="1">
    <source>
        <dbReference type="EMBL" id="KKM60993.1"/>
    </source>
</evidence>
<proteinExistence type="predicted"/>
<accession>A0A0F9IUI0</accession>
<protein>
    <submittedName>
        <fullName evidence="1">Uncharacterized protein</fullName>
    </submittedName>
</protein>
<organism evidence="1">
    <name type="scientific">marine sediment metagenome</name>
    <dbReference type="NCBI Taxonomy" id="412755"/>
    <lineage>
        <taxon>unclassified sequences</taxon>
        <taxon>metagenomes</taxon>
        <taxon>ecological metagenomes</taxon>
    </lineage>
</organism>
<reference evidence="1" key="1">
    <citation type="journal article" date="2015" name="Nature">
        <title>Complex archaea that bridge the gap between prokaryotes and eukaryotes.</title>
        <authorList>
            <person name="Spang A."/>
            <person name="Saw J.H."/>
            <person name="Jorgensen S.L."/>
            <person name="Zaremba-Niedzwiedzka K."/>
            <person name="Martijn J."/>
            <person name="Lind A.E."/>
            <person name="van Eijk R."/>
            <person name="Schleper C."/>
            <person name="Guy L."/>
            <person name="Ettema T.J."/>
        </authorList>
    </citation>
    <scope>NUCLEOTIDE SEQUENCE</scope>
</reference>
<dbReference type="AlphaFoldDB" id="A0A0F9IUI0"/>
<dbReference type="EMBL" id="LAZR01011573">
    <property type="protein sequence ID" value="KKM60993.1"/>
    <property type="molecule type" value="Genomic_DNA"/>
</dbReference>